<evidence type="ECO:0000313" key="3">
    <source>
        <dbReference type="Proteomes" id="UP000242243"/>
    </source>
</evidence>
<dbReference type="AlphaFoldDB" id="A0A1I5QZH8"/>
<evidence type="ECO:0000313" key="4">
    <source>
        <dbReference type="Proteomes" id="UP000321547"/>
    </source>
</evidence>
<accession>A0A1I5QZH8</accession>
<evidence type="ECO:0000313" key="2">
    <source>
        <dbReference type="EMBL" id="SFP51652.1"/>
    </source>
</evidence>
<dbReference type="EMBL" id="FOXC01000025">
    <property type="protein sequence ID" value="SFP51652.1"/>
    <property type="molecule type" value="Genomic_DNA"/>
</dbReference>
<name>A0A1I5QZH8_9BACI</name>
<reference evidence="1 4" key="2">
    <citation type="submission" date="2019-07" db="EMBL/GenBank/DDBJ databases">
        <title>Whole genome shotgun sequence of Halolactibacillus halophilus NBRC 100868.</title>
        <authorList>
            <person name="Hosoyama A."/>
            <person name="Uohara A."/>
            <person name="Ohji S."/>
            <person name="Ichikawa N."/>
        </authorList>
    </citation>
    <scope>NUCLEOTIDE SEQUENCE [LARGE SCALE GENOMIC DNA]</scope>
    <source>
        <strain evidence="1 4">NBRC 100868</strain>
    </source>
</reference>
<evidence type="ECO:0000313" key="1">
    <source>
        <dbReference type="EMBL" id="GEM01974.1"/>
    </source>
</evidence>
<dbReference type="EMBL" id="BJWI01000021">
    <property type="protein sequence ID" value="GEM01974.1"/>
    <property type="molecule type" value="Genomic_DNA"/>
</dbReference>
<reference evidence="2 3" key="1">
    <citation type="submission" date="2016-10" db="EMBL/GenBank/DDBJ databases">
        <authorList>
            <person name="de Groot N.N."/>
        </authorList>
    </citation>
    <scope>NUCLEOTIDE SEQUENCE [LARGE SCALE GENOMIC DNA]</scope>
    <source>
        <strain evidence="2 3">DSM 17073</strain>
    </source>
</reference>
<organism evidence="2 3">
    <name type="scientific">Halolactibacillus halophilus</name>
    <dbReference type="NCBI Taxonomy" id="306540"/>
    <lineage>
        <taxon>Bacteria</taxon>
        <taxon>Bacillati</taxon>
        <taxon>Bacillota</taxon>
        <taxon>Bacilli</taxon>
        <taxon>Bacillales</taxon>
        <taxon>Bacillaceae</taxon>
        <taxon>Halolactibacillus</taxon>
    </lineage>
</organism>
<proteinExistence type="predicted"/>
<sequence>MCDETIQQTQLLRGFTIQPSKLERLMHQLKTLGVKAEIVTYKNKAKGRDK</sequence>
<dbReference type="STRING" id="306540.SAMN05421839_12563"/>
<dbReference type="RefSeq" id="WP_159430158.1">
    <property type="nucleotide sequence ID" value="NZ_BJWI01000021.1"/>
</dbReference>
<dbReference type="Proteomes" id="UP000321547">
    <property type="component" value="Unassembled WGS sequence"/>
</dbReference>
<gene>
    <name evidence="1" type="ORF">HHA03_15060</name>
    <name evidence="2" type="ORF">SAMN05421839_12563</name>
</gene>
<dbReference type="Proteomes" id="UP000242243">
    <property type="component" value="Unassembled WGS sequence"/>
</dbReference>
<keyword evidence="4" id="KW-1185">Reference proteome</keyword>
<protein>
    <submittedName>
        <fullName evidence="2">Uncharacterized protein</fullName>
    </submittedName>
</protein>